<name>A0A846HC25_9CYAN</name>
<evidence type="ECO:0000313" key="2">
    <source>
        <dbReference type="EMBL" id="NEU75137.1"/>
    </source>
</evidence>
<dbReference type="EMBL" id="JTCM02000060">
    <property type="protein sequence ID" value="NEU75137.1"/>
    <property type="molecule type" value="Genomic_DNA"/>
</dbReference>
<dbReference type="RefSeq" id="WP_039753570.1">
    <property type="nucleotide sequence ID" value="NZ_JTCM02000060.1"/>
</dbReference>
<gene>
    <name evidence="2" type="ORF">PI95_021895</name>
</gene>
<dbReference type="AlphaFoldDB" id="A0A846HC25"/>
<dbReference type="CDD" id="cd06260">
    <property type="entry name" value="DUF820-like"/>
    <property type="match status" value="1"/>
</dbReference>
<dbReference type="Gene3D" id="3.90.1570.10">
    <property type="entry name" value="tt1808, chain A"/>
    <property type="match status" value="1"/>
</dbReference>
<keyword evidence="2" id="KW-0540">Nuclease</keyword>
<keyword evidence="3" id="KW-1185">Reference proteome</keyword>
<dbReference type="InterPro" id="IPR011335">
    <property type="entry name" value="Restrct_endonuc-II-like"/>
</dbReference>
<keyword evidence="2" id="KW-0378">Hydrolase</keyword>
<evidence type="ECO:0000313" key="3">
    <source>
        <dbReference type="Proteomes" id="UP000031549"/>
    </source>
</evidence>
<proteinExistence type="predicted"/>
<dbReference type="InterPro" id="IPR012296">
    <property type="entry name" value="Nuclease_put_TT1808"/>
</dbReference>
<dbReference type="PANTHER" id="PTHR34107">
    <property type="entry name" value="SLL0198 PROTEIN-RELATED"/>
    <property type="match status" value="1"/>
</dbReference>
<evidence type="ECO:0000259" key="1">
    <source>
        <dbReference type="Pfam" id="PF05685"/>
    </source>
</evidence>
<reference evidence="2 3" key="1">
    <citation type="journal article" date="2015" name="Genome Announc.">
        <title>Draft Genome Sequence of Cyanobacterium Hassallia byssoidea Strain VB512170, Isolated from Monuments in India.</title>
        <authorList>
            <person name="Singh D."/>
            <person name="Chandrababunaidu M.M."/>
            <person name="Panda A."/>
            <person name="Sen D."/>
            <person name="Bhattacharyya S."/>
            <person name="Adhikary S.P."/>
            <person name="Tripathy S."/>
        </authorList>
    </citation>
    <scope>NUCLEOTIDE SEQUENCE [LARGE SCALE GENOMIC DNA]</scope>
    <source>
        <strain evidence="2 3">VB512170</strain>
    </source>
</reference>
<dbReference type="InterPro" id="IPR008538">
    <property type="entry name" value="Uma2"/>
</dbReference>
<protein>
    <submittedName>
        <fullName evidence="2">Uma2 family endonuclease</fullName>
    </submittedName>
</protein>
<feature type="domain" description="Putative restriction endonuclease" evidence="1">
    <location>
        <begin position="13"/>
        <end position="191"/>
    </location>
</feature>
<dbReference type="GO" id="GO:0004519">
    <property type="term" value="F:endonuclease activity"/>
    <property type="evidence" value="ECO:0007669"/>
    <property type="project" value="UniProtKB-KW"/>
</dbReference>
<sequence length="198" mass="22760">MTTTPAVTKRLTFEEYLAYDDGTDTRYELVDGELIPMSLGSGQHGGVTEFINVCFREEILRLKLDWTSKQMVVGVRSPRAGRWDTSRIPDVVVLLLPQWRELRNREAVIELNEPPPLLVVEVVSESTKTVDYRAKRVEYNILNIPEYWIVDLLTNKVTVFTLIEELYEPAEFVGSEQIQSQIFPELKLTVEQVLTAEN</sequence>
<keyword evidence="2" id="KW-0255">Endonuclease</keyword>
<dbReference type="Pfam" id="PF05685">
    <property type="entry name" value="Uma2"/>
    <property type="match status" value="1"/>
</dbReference>
<comment type="caution">
    <text evidence="2">The sequence shown here is derived from an EMBL/GenBank/DDBJ whole genome shotgun (WGS) entry which is preliminary data.</text>
</comment>
<dbReference type="Proteomes" id="UP000031549">
    <property type="component" value="Unassembled WGS sequence"/>
</dbReference>
<accession>A0A846HC25</accession>
<dbReference type="PANTHER" id="PTHR34107:SF2">
    <property type="entry name" value="SLL0888 PROTEIN"/>
    <property type="match status" value="1"/>
</dbReference>
<dbReference type="SUPFAM" id="SSF52980">
    <property type="entry name" value="Restriction endonuclease-like"/>
    <property type="match status" value="1"/>
</dbReference>
<organism evidence="2 3">
    <name type="scientific">Hassallia byssoidea VB512170</name>
    <dbReference type="NCBI Taxonomy" id="1304833"/>
    <lineage>
        <taxon>Bacteria</taxon>
        <taxon>Bacillati</taxon>
        <taxon>Cyanobacteriota</taxon>
        <taxon>Cyanophyceae</taxon>
        <taxon>Nostocales</taxon>
        <taxon>Tolypothrichaceae</taxon>
        <taxon>Hassallia</taxon>
    </lineage>
</organism>